<evidence type="ECO:0000259" key="5">
    <source>
        <dbReference type="PROSITE" id="PS50994"/>
    </source>
</evidence>
<dbReference type="Pfam" id="PF00098">
    <property type="entry name" value="zf-CCHC"/>
    <property type="match status" value="1"/>
</dbReference>
<keyword evidence="3" id="KW-0732">Signal</keyword>
<feature type="compositionally biased region" description="Basic and acidic residues" evidence="2">
    <location>
        <begin position="1577"/>
        <end position="1586"/>
    </location>
</feature>
<dbReference type="Pfam" id="PF13966">
    <property type="entry name" value="zf-RVT"/>
    <property type="match status" value="1"/>
</dbReference>
<dbReference type="GO" id="GO:0003964">
    <property type="term" value="F:RNA-directed DNA polymerase activity"/>
    <property type="evidence" value="ECO:0007669"/>
    <property type="project" value="UniProtKB-KW"/>
</dbReference>
<keyword evidence="6" id="KW-0695">RNA-directed DNA polymerase</keyword>
<dbReference type="PROSITE" id="PS50158">
    <property type="entry name" value="ZF_CCHC"/>
    <property type="match status" value="1"/>
</dbReference>
<reference evidence="6" key="2">
    <citation type="submission" date="2022-01" db="EMBL/GenBank/DDBJ databases">
        <authorList>
            <person name="Yamashiro T."/>
            <person name="Shiraishi A."/>
            <person name="Satake H."/>
            <person name="Nakayama K."/>
        </authorList>
    </citation>
    <scope>NUCLEOTIDE SEQUENCE</scope>
</reference>
<dbReference type="SMART" id="SM00343">
    <property type="entry name" value="ZnF_C2HC"/>
    <property type="match status" value="1"/>
</dbReference>
<feature type="compositionally biased region" description="Polar residues" evidence="2">
    <location>
        <begin position="1521"/>
        <end position="1532"/>
    </location>
</feature>
<protein>
    <submittedName>
        <fullName evidence="6">RNA-directed DNA polymerase, eukaryota</fullName>
    </submittedName>
</protein>
<dbReference type="Gene3D" id="4.10.60.10">
    <property type="entry name" value="Zinc finger, CCHC-type"/>
    <property type="match status" value="1"/>
</dbReference>
<dbReference type="EMBL" id="BQNB010020253">
    <property type="protein sequence ID" value="GJT93973.1"/>
    <property type="molecule type" value="Genomic_DNA"/>
</dbReference>
<proteinExistence type="predicted"/>
<feature type="region of interest" description="Disordered" evidence="2">
    <location>
        <begin position="1577"/>
        <end position="1604"/>
    </location>
</feature>
<dbReference type="InterPro" id="IPR025724">
    <property type="entry name" value="GAG-pre-integrase_dom"/>
</dbReference>
<dbReference type="InterPro" id="IPR026960">
    <property type="entry name" value="RVT-Znf"/>
</dbReference>
<keyword evidence="6" id="KW-0548">Nucleotidyltransferase</keyword>
<dbReference type="InterPro" id="IPR036875">
    <property type="entry name" value="Znf_CCHC_sf"/>
</dbReference>
<feature type="signal peptide" evidence="3">
    <location>
        <begin position="1"/>
        <end position="21"/>
    </location>
</feature>
<keyword evidence="1" id="KW-0863">Zinc-finger</keyword>
<dbReference type="InterPro" id="IPR012337">
    <property type="entry name" value="RNaseH-like_sf"/>
</dbReference>
<keyword evidence="6" id="KW-0808">Transferase</keyword>
<keyword evidence="1" id="KW-0862">Zinc</keyword>
<dbReference type="SUPFAM" id="SSF57756">
    <property type="entry name" value="Retrovirus zinc finger-like domains"/>
    <property type="match status" value="1"/>
</dbReference>
<evidence type="ECO:0000259" key="4">
    <source>
        <dbReference type="PROSITE" id="PS50158"/>
    </source>
</evidence>
<dbReference type="InterPro" id="IPR036691">
    <property type="entry name" value="Endo/exonu/phosph_ase_sf"/>
</dbReference>
<dbReference type="Pfam" id="PF13976">
    <property type="entry name" value="gag_pre-integrs"/>
    <property type="match status" value="1"/>
</dbReference>
<reference evidence="6" key="1">
    <citation type="journal article" date="2022" name="Int. J. Mol. Sci.">
        <title>Draft Genome of Tanacetum Coccineum: Genomic Comparison of Closely Related Tanacetum-Family Plants.</title>
        <authorList>
            <person name="Yamashiro T."/>
            <person name="Shiraishi A."/>
            <person name="Nakayama K."/>
            <person name="Satake H."/>
        </authorList>
    </citation>
    <scope>NUCLEOTIDE SEQUENCE</scope>
</reference>
<evidence type="ECO:0000313" key="6">
    <source>
        <dbReference type="EMBL" id="GJT93973.1"/>
    </source>
</evidence>
<dbReference type="Proteomes" id="UP001151760">
    <property type="component" value="Unassembled WGS sequence"/>
</dbReference>
<dbReference type="Gene3D" id="3.30.420.10">
    <property type="entry name" value="Ribonuclease H-like superfamily/Ribonuclease H"/>
    <property type="match status" value="1"/>
</dbReference>
<dbReference type="PANTHER" id="PTHR47592:SF29">
    <property type="entry name" value="ZINC FINGER, CCHC-TYPE"/>
    <property type="match status" value="1"/>
</dbReference>
<sequence length="1860" mass="212585">MSPGKLSSPVLLFLVVSVVDVYIPNRKSKAGKRLAFVRFIKVDNVDRLVGNLCTLWIGRMHLHANFVRFEHPPIHSSRPFNTTRPTVNGVSSFASVLKGNPNNFNHISSSPAMVLDDECVVKRDLDNFVMGKVKDFSSINNLRVLLSNEGFNNQLCNAQPDFVSREWIVWIDIEGVPLHAWSRPTFTKIGSRWGEVLELKDSEEDCFARKRICIKTKQEDNTLEKFKIIFRGKIFVLRAKKLFVWSLTFKDNKDVEYCSEDDSVKGAEQNNVDTSKQVNMDDESDVEGVSKTYFGDQVDSSGHEQAQNLSSNEKEIFSDPFNLYDLLKKRVKGEANSGLDSSIPFPPGFTPEREYSHKDAQEAQGTKNSMSQCRSKGLSSRVLKDAQPLNEHVSPGVGHTFKKGGSILEVLDDMIKVGQTMGFAMEGCMNDMERIIGSQDVHEETKLDRIFDMDVNVLWGNYKFEHIISEAVGNSGGILCAWDPSVFRKEQHIISDNFVALYGSWVSNQAKLLMISIYVHQSITSKRTLWSYISSLISRWDGHCMVMDEFNEVRCMEDRLGSVFNVQGANEFNSFISNSGLVEIQLEGYSFTWSHQSAKKMSKLDRFLVTDGLLSLFPHLSGICLDRHLSDHRPILLREVVTDYGSSPFRKKKQSGRFMDLRSKLCDIDKVLDQEGVNDDILLSRLDLLKKLHDIKSFDAHDYMQKAKIQWAIEGVMVDGEWVDAPCHVKEEFRLHFANRFRAPAANRCKLNYTFPNRLNSDQVDVLESPITRDEVRNAVWVCGENKSPGPDGYTFEFFRKFWDILGSDFCAVVEWFFDHSAFSRGCISPFIALILKTHDPKFVNDYRPISLIGSLYKDVTKILAIRLSSVISDLISDVQTAFLPNRQILVGDPLAPYLFILIMKSLHLSLFRAIEAGIFKCIKIGSSLNISHLFYADDAVFIGEWSIANLFGITHILHCFSLLFGLTINLKKSHLLGVGILIEITSQAWDDTIGKLKARLSNWKLKTLSVGGRLTLLKSVLGSTPIYNMSIYKVPKSVLHAMEFIRRNFFNDVQCDERKITWIKWTKVLASKKYGGLGVLSFYALNRALLFKWVWRFISRDNSLWCRFIKSMHGSTLSNLSPFRFSTWNSIIQEVYMLKDCGVNLISHCHIRVGNSLCTQFWNEVWIGDTQLRVMFPLRGGVEASQLDLLQKTIEATMLSNMEDRWVWDLNGEGVFRVKDVRTLLDECFLPKAPTATRWVKYVLIKINVFAWKVSLDRLPIRSNLQHRGVEVSDLLCPICSSAQEDSSHLFFSCSLVRDVVRLVCRWWNLSWSALGSYSDWLIWFKSIRLSSNAKVSVIMTNGESVKDMTSKFDKLAKFEGQDFRRWQKKMHFLLTTLKVVYVLSTPGPVWSENETLEMTRKRMKWENDDYICRGHILNGMSDSLFDIYQNAKSAKSLWESLESKYMAEYASAKRFITQHNLMMDEAISVAVIIDKLSPSWKEFKHGLKHKNEELNLVQLGSHLLIEKGLRNQDLDNNPKGKNQIGSSSINMVEGDGAKNSNNNKNKRKFKSRDDKFANKKATVTCWKCKKTGHMKKDCRSRKGNDGAGSNESKDPEKQQGYNSDFMQNFNNVLHYVSVISDAFYVQDDEVSWRVDSGAISHVCKDLRWFQVCKSIEDGSFVKMGNVATEPIKGIGLNLNHPLFNASAYMITSSHSNSLSKSELWHARLGHIHYKRMRDMSKMSLIPAFDMTHESCKTCMLTKITRQPFKGVNQESKVLDLIHSDLCYFHVNPLLGSNKYVITFIDDASRYCYVYLLYAKHEALDKFKIYKQEVELQRQDLIKVLRADRGGEYFDPVYFQSAGIILQTTALYTTTEWGG</sequence>
<feature type="chain" id="PRO_5045551200" evidence="3">
    <location>
        <begin position="22"/>
        <end position="1860"/>
    </location>
</feature>
<accession>A0ABQ5I1P9</accession>
<evidence type="ECO:0000313" key="7">
    <source>
        <dbReference type="Proteomes" id="UP001151760"/>
    </source>
</evidence>
<organism evidence="6 7">
    <name type="scientific">Tanacetum coccineum</name>
    <dbReference type="NCBI Taxonomy" id="301880"/>
    <lineage>
        <taxon>Eukaryota</taxon>
        <taxon>Viridiplantae</taxon>
        <taxon>Streptophyta</taxon>
        <taxon>Embryophyta</taxon>
        <taxon>Tracheophyta</taxon>
        <taxon>Spermatophyta</taxon>
        <taxon>Magnoliopsida</taxon>
        <taxon>eudicotyledons</taxon>
        <taxon>Gunneridae</taxon>
        <taxon>Pentapetalae</taxon>
        <taxon>asterids</taxon>
        <taxon>campanulids</taxon>
        <taxon>Asterales</taxon>
        <taxon>Asteraceae</taxon>
        <taxon>Asteroideae</taxon>
        <taxon>Anthemideae</taxon>
        <taxon>Anthemidinae</taxon>
        <taxon>Tanacetum</taxon>
    </lineage>
</organism>
<dbReference type="InterPro" id="IPR001878">
    <property type="entry name" value="Znf_CCHC"/>
</dbReference>
<name>A0ABQ5I1P9_9ASTR</name>
<feature type="region of interest" description="Disordered" evidence="2">
    <location>
        <begin position="1512"/>
        <end position="1555"/>
    </location>
</feature>
<evidence type="ECO:0000256" key="2">
    <source>
        <dbReference type="SAM" id="MobiDB-lite"/>
    </source>
</evidence>
<dbReference type="InterPro" id="IPR001584">
    <property type="entry name" value="Integrase_cat-core"/>
</dbReference>
<dbReference type="PROSITE" id="PS50994">
    <property type="entry name" value="INTEGRASE"/>
    <property type="match status" value="1"/>
</dbReference>
<keyword evidence="7" id="KW-1185">Reference proteome</keyword>
<dbReference type="InterPro" id="IPR036397">
    <property type="entry name" value="RNaseH_sf"/>
</dbReference>
<evidence type="ECO:0000256" key="3">
    <source>
        <dbReference type="SAM" id="SignalP"/>
    </source>
</evidence>
<keyword evidence="1" id="KW-0479">Metal-binding</keyword>
<evidence type="ECO:0000256" key="1">
    <source>
        <dbReference type="PROSITE-ProRule" id="PRU00047"/>
    </source>
</evidence>
<gene>
    <name evidence="6" type="ORF">Tco_1082818</name>
</gene>
<dbReference type="SUPFAM" id="SSF53098">
    <property type="entry name" value="Ribonuclease H-like"/>
    <property type="match status" value="1"/>
</dbReference>
<dbReference type="Pfam" id="PF14223">
    <property type="entry name" value="Retrotran_gag_2"/>
    <property type="match status" value="1"/>
</dbReference>
<dbReference type="Gene3D" id="3.60.10.10">
    <property type="entry name" value="Endonuclease/exonuclease/phosphatase"/>
    <property type="match status" value="1"/>
</dbReference>
<dbReference type="SUPFAM" id="SSF56219">
    <property type="entry name" value="DNase I-like"/>
    <property type="match status" value="1"/>
</dbReference>
<dbReference type="PANTHER" id="PTHR47592">
    <property type="entry name" value="PBF68 PROTEIN"/>
    <property type="match status" value="1"/>
</dbReference>
<feature type="domain" description="Integrase catalytic" evidence="5">
    <location>
        <begin position="1745"/>
        <end position="1860"/>
    </location>
</feature>
<comment type="caution">
    <text evidence="6">The sequence shown here is derived from an EMBL/GenBank/DDBJ whole genome shotgun (WGS) entry which is preliminary data.</text>
</comment>
<feature type="domain" description="CCHC-type" evidence="4">
    <location>
        <begin position="1567"/>
        <end position="1582"/>
    </location>
</feature>